<protein>
    <submittedName>
        <fullName evidence="2">Uncharacterized protein</fullName>
    </submittedName>
</protein>
<dbReference type="Proteomes" id="UP001465976">
    <property type="component" value="Unassembled WGS sequence"/>
</dbReference>
<comment type="caution">
    <text evidence="2">The sequence shown here is derived from an EMBL/GenBank/DDBJ whole genome shotgun (WGS) entry which is preliminary data.</text>
</comment>
<dbReference type="EMBL" id="JBAHYK010004155">
    <property type="protein sequence ID" value="KAL0562961.1"/>
    <property type="molecule type" value="Genomic_DNA"/>
</dbReference>
<name>A0ABR3EJ95_9AGAR</name>
<reference evidence="2 3" key="1">
    <citation type="submission" date="2024-02" db="EMBL/GenBank/DDBJ databases">
        <title>A draft genome for the cacao thread blight pathogen Marasmius crinis-equi.</title>
        <authorList>
            <person name="Cohen S.P."/>
            <person name="Baruah I.K."/>
            <person name="Amoako-Attah I."/>
            <person name="Bukari Y."/>
            <person name="Meinhardt L.W."/>
            <person name="Bailey B.A."/>
        </authorList>
    </citation>
    <scope>NUCLEOTIDE SEQUENCE [LARGE SCALE GENOMIC DNA]</scope>
    <source>
        <strain evidence="2 3">GH-76</strain>
    </source>
</reference>
<accession>A0ABR3EJ95</accession>
<feature type="region of interest" description="Disordered" evidence="1">
    <location>
        <begin position="36"/>
        <end position="58"/>
    </location>
</feature>
<organism evidence="2 3">
    <name type="scientific">Marasmius crinis-equi</name>
    <dbReference type="NCBI Taxonomy" id="585013"/>
    <lineage>
        <taxon>Eukaryota</taxon>
        <taxon>Fungi</taxon>
        <taxon>Dikarya</taxon>
        <taxon>Basidiomycota</taxon>
        <taxon>Agaricomycotina</taxon>
        <taxon>Agaricomycetes</taxon>
        <taxon>Agaricomycetidae</taxon>
        <taxon>Agaricales</taxon>
        <taxon>Marasmiineae</taxon>
        <taxon>Marasmiaceae</taxon>
        <taxon>Marasmius</taxon>
    </lineage>
</organism>
<feature type="non-terminal residue" evidence="2">
    <location>
        <position position="1"/>
    </location>
</feature>
<keyword evidence="3" id="KW-1185">Reference proteome</keyword>
<gene>
    <name evidence="2" type="ORF">V5O48_019117</name>
</gene>
<feature type="compositionally biased region" description="Basic and acidic residues" evidence="1">
    <location>
        <begin position="36"/>
        <end position="52"/>
    </location>
</feature>
<evidence type="ECO:0000256" key="1">
    <source>
        <dbReference type="SAM" id="MobiDB-lite"/>
    </source>
</evidence>
<evidence type="ECO:0000313" key="3">
    <source>
        <dbReference type="Proteomes" id="UP001465976"/>
    </source>
</evidence>
<sequence length="58" mass="7121">DHLKQKRRDAREQAAVQTEEYMDFCQTQSAHVEDRRRHVKEWEDTSESERLKMTNPCW</sequence>
<proteinExistence type="predicted"/>
<evidence type="ECO:0000313" key="2">
    <source>
        <dbReference type="EMBL" id="KAL0562961.1"/>
    </source>
</evidence>